<evidence type="ECO:0000256" key="3">
    <source>
        <dbReference type="ARBA" id="ARBA00022781"/>
    </source>
</evidence>
<gene>
    <name evidence="7" type="ORF">A3D65_01155</name>
</gene>
<accession>A0A1G2D6T8</accession>
<comment type="caution">
    <text evidence="7">The sequence shown here is derived from an EMBL/GenBank/DDBJ whole genome shotgun (WGS) entry which is preliminary data.</text>
</comment>
<dbReference type="InterPro" id="IPR000711">
    <property type="entry name" value="ATPase_OSCP/dsu"/>
</dbReference>
<keyword evidence="6" id="KW-0066">ATP synthesis</keyword>
<dbReference type="GO" id="GO:0046933">
    <property type="term" value="F:proton-transporting ATP synthase activity, rotational mechanism"/>
    <property type="evidence" value="ECO:0007669"/>
    <property type="project" value="InterPro"/>
</dbReference>
<proteinExistence type="predicted"/>
<dbReference type="Proteomes" id="UP000177996">
    <property type="component" value="Unassembled WGS sequence"/>
</dbReference>
<sequence>MRATHYAQAFHDLALSGKIGEETLVKQFIATVRANGHAHLLQQIVRSLERILSREEKQNTIEVSSATALSEGEVSAFLKQEPFKYALSSGHKKVVRKTDETLIGGTVLRTSTTKIDASHKHALLDLYQTLIT</sequence>
<keyword evidence="4" id="KW-0406">Ion transport</keyword>
<comment type="subcellular location">
    <subcellularLocation>
        <location evidence="1">Membrane</location>
    </subcellularLocation>
</comment>
<dbReference type="GO" id="GO:0016020">
    <property type="term" value="C:membrane"/>
    <property type="evidence" value="ECO:0007669"/>
    <property type="project" value="UniProtKB-SubCell"/>
</dbReference>
<evidence type="ECO:0000313" key="7">
    <source>
        <dbReference type="EMBL" id="OGZ08468.1"/>
    </source>
</evidence>
<evidence type="ECO:0000256" key="6">
    <source>
        <dbReference type="ARBA" id="ARBA00023310"/>
    </source>
</evidence>
<evidence type="ECO:0000256" key="4">
    <source>
        <dbReference type="ARBA" id="ARBA00023065"/>
    </source>
</evidence>
<evidence type="ECO:0000313" key="8">
    <source>
        <dbReference type="Proteomes" id="UP000177996"/>
    </source>
</evidence>
<evidence type="ECO:0000256" key="2">
    <source>
        <dbReference type="ARBA" id="ARBA00022448"/>
    </source>
</evidence>
<evidence type="ECO:0000256" key="1">
    <source>
        <dbReference type="ARBA" id="ARBA00004370"/>
    </source>
</evidence>
<keyword evidence="2" id="KW-0813">Transport</keyword>
<dbReference type="AlphaFoldDB" id="A0A1G2D6T8"/>
<reference evidence="7 8" key="1">
    <citation type="journal article" date="2016" name="Nat. Commun.">
        <title>Thousands of microbial genomes shed light on interconnected biogeochemical processes in an aquifer system.</title>
        <authorList>
            <person name="Anantharaman K."/>
            <person name="Brown C.T."/>
            <person name="Hug L.A."/>
            <person name="Sharon I."/>
            <person name="Castelle C.J."/>
            <person name="Probst A.J."/>
            <person name="Thomas B.C."/>
            <person name="Singh A."/>
            <person name="Wilkins M.J."/>
            <person name="Karaoz U."/>
            <person name="Brodie E.L."/>
            <person name="Williams K.H."/>
            <person name="Hubbard S.S."/>
            <person name="Banfield J.F."/>
        </authorList>
    </citation>
    <scope>NUCLEOTIDE SEQUENCE [LARGE SCALE GENOMIC DNA]</scope>
</reference>
<organism evidence="7 8">
    <name type="scientific">Candidatus Lloydbacteria bacterium RIFCSPHIGHO2_02_FULL_50_13</name>
    <dbReference type="NCBI Taxonomy" id="1798661"/>
    <lineage>
        <taxon>Bacteria</taxon>
        <taxon>Candidatus Lloydiibacteriota</taxon>
    </lineage>
</organism>
<dbReference type="Pfam" id="PF00213">
    <property type="entry name" value="OSCP"/>
    <property type="match status" value="1"/>
</dbReference>
<protein>
    <submittedName>
        <fullName evidence="7">Uncharacterized protein</fullName>
    </submittedName>
</protein>
<keyword evidence="3" id="KW-0375">Hydrogen ion transport</keyword>
<name>A0A1G2D6T8_9BACT</name>
<dbReference type="EMBL" id="MHLL01000034">
    <property type="protein sequence ID" value="OGZ08468.1"/>
    <property type="molecule type" value="Genomic_DNA"/>
</dbReference>
<dbReference type="STRING" id="1798661.A3D65_01155"/>
<keyword evidence="5" id="KW-0472">Membrane</keyword>
<evidence type="ECO:0000256" key="5">
    <source>
        <dbReference type="ARBA" id="ARBA00023136"/>
    </source>
</evidence>